<evidence type="ECO:0000313" key="9">
    <source>
        <dbReference type="Proteomes" id="UP001596958"/>
    </source>
</evidence>
<gene>
    <name evidence="8" type="ORF">ACFQZS_08470</name>
</gene>
<dbReference type="EC" id="3.1.-.-" evidence="6"/>
<keyword evidence="5 6" id="KW-0234">DNA repair</keyword>
<feature type="compositionally biased region" description="Basic and acidic residues" evidence="7">
    <location>
        <begin position="1"/>
        <end position="13"/>
    </location>
</feature>
<dbReference type="InterPro" id="IPR004603">
    <property type="entry name" value="DNA_mismatch_endonuc_vsr"/>
</dbReference>
<dbReference type="RefSeq" id="WP_377099195.1">
    <property type="nucleotide sequence ID" value="NZ_JBHTHU010000005.1"/>
</dbReference>
<comment type="caution">
    <text evidence="8">The sequence shown here is derived from an EMBL/GenBank/DDBJ whole genome shotgun (WGS) entry which is preliminary data.</text>
</comment>
<reference evidence="9" key="1">
    <citation type="journal article" date="2019" name="Int. J. Syst. Evol. Microbiol.">
        <title>The Global Catalogue of Microorganisms (GCM) 10K type strain sequencing project: providing services to taxonomists for standard genome sequencing and annotation.</title>
        <authorList>
            <consortium name="The Broad Institute Genomics Platform"/>
            <consortium name="The Broad Institute Genome Sequencing Center for Infectious Disease"/>
            <person name="Wu L."/>
            <person name="Ma J."/>
        </authorList>
    </citation>
    <scope>NUCLEOTIDE SEQUENCE [LARGE SCALE GENOMIC DNA]</scope>
    <source>
        <strain evidence="9">CCUG 63418</strain>
    </source>
</reference>
<dbReference type="NCBIfam" id="TIGR00632">
    <property type="entry name" value="vsr"/>
    <property type="match status" value="1"/>
</dbReference>
<dbReference type="Gene3D" id="3.40.960.10">
    <property type="entry name" value="VSR Endonuclease"/>
    <property type="match status" value="1"/>
</dbReference>
<keyword evidence="2 6" id="KW-0255">Endonuclease</keyword>
<keyword evidence="9" id="KW-1185">Reference proteome</keyword>
<dbReference type="Proteomes" id="UP001596958">
    <property type="component" value="Unassembled WGS sequence"/>
</dbReference>
<evidence type="ECO:0000256" key="3">
    <source>
        <dbReference type="ARBA" id="ARBA00022763"/>
    </source>
</evidence>
<keyword evidence="3 6" id="KW-0227">DNA damage</keyword>
<dbReference type="EMBL" id="JBHTHU010000005">
    <property type="protein sequence ID" value="MFD0750171.1"/>
    <property type="molecule type" value="Genomic_DNA"/>
</dbReference>
<keyword evidence="4 6" id="KW-0378">Hydrolase</keyword>
<proteinExistence type="inferred from homology"/>
<dbReference type="SUPFAM" id="SSF52980">
    <property type="entry name" value="Restriction endonuclease-like"/>
    <property type="match status" value="1"/>
</dbReference>
<evidence type="ECO:0000256" key="7">
    <source>
        <dbReference type="SAM" id="MobiDB-lite"/>
    </source>
</evidence>
<evidence type="ECO:0000256" key="6">
    <source>
        <dbReference type="PIRNR" id="PIRNR018267"/>
    </source>
</evidence>
<evidence type="ECO:0000256" key="4">
    <source>
        <dbReference type="ARBA" id="ARBA00022801"/>
    </source>
</evidence>
<sequence>MSKEARNYLRDGRAPVPLKGSTSRVMSANKAKDTNPELIFRKALLSAGIKGYRLNWKKAPGRPDIAFPGRKLAIFINGCFWHRCEKCHPNLPKSNVDFWTQKFIKNKERDERKNQELRLLGWTVITIWECDIKNSLSTTVEMVKNKFL</sequence>
<evidence type="ECO:0000256" key="2">
    <source>
        <dbReference type="ARBA" id="ARBA00022759"/>
    </source>
</evidence>
<comment type="function">
    <text evidence="6">May nick specific sequences that contain T:G mispairs resulting from m5C-deamination.</text>
</comment>
<comment type="similarity">
    <text evidence="6">Belongs to the vsr family.</text>
</comment>
<accession>A0ABW2YVP5</accession>
<feature type="region of interest" description="Disordered" evidence="7">
    <location>
        <begin position="1"/>
        <end position="27"/>
    </location>
</feature>
<dbReference type="CDD" id="cd00221">
    <property type="entry name" value="Vsr"/>
    <property type="match status" value="1"/>
</dbReference>
<dbReference type="PIRSF" id="PIRSF018267">
    <property type="entry name" value="VSR_endonuc"/>
    <property type="match status" value="1"/>
</dbReference>
<name>A0ABW2YVP5_9SPHI</name>
<keyword evidence="1 6" id="KW-0540">Nuclease</keyword>
<evidence type="ECO:0000256" key="5">
    <source>
        <dbReference type="ARBA" id="ARBA00023204"/>
    </source>
</evidence>
<evidence type="ECO:0000256" key="1">
    <source>
        <dbReference type="ARBA" id="ARBA00022722"/>
    </source>
</evidence>
<dbReference type="GO" id="GO:0004519">
    <property type="term" value="F:endonuclease activity"/>
    <property type="evidence" value="ECO:0007669"/>
    <property type="project" value="UniProtKB-KW"/>
</dbReference>
<evidence type="ECO:0000313" key="8">
    <source>
        <dbReference type="EMBL" id="MFD0750171.1"/>
    </source>
</evidence>
<protein>
    <recommendedName>
        <fullName evidence="6">Very short patch repair endonuclease</fullName>
        <ecNumber evidence="6">3.1.-.-</ecNumber>
    </recommendedName>
</protein>
<dbReference type="InterPro" id="IPR011335">
    <property type="entry name" value="Restrct_endonuc-II-like"/>
</dbReference>
<dbReference type="Pfam" id="PF03852">
    <property type="entry name" value="Vsr"/>
    <property type="match status" value="1"/>
</dbReference>
<organism evidence="8 9">
    <name type="scientific">Mucilaginibacter calamicampi</name>
    <dbReference type="NCBI Taxonomy" id="1302352"/>
    <lineage>
        <taxon>Bacteria</taxon>
        <taxon>Pseudomonadati</taxon>
        <taxon>Bacteroidota</taxon>
        <taxon>Sphingobacteriia</taxon>
        <taxon>Sphingobacteriales</taxon>
        <taxon>Sphingobacteriaceae</taxon>
        <taxon>Mucilaginibacter</taxon>
    </lineage>
</organism>